<dbReference type="GO" id="GO:0000731">
    <property type="term" value="P:DNA synthesis involved in DNA repair"/>
    <property type="evidence" value="ECO:0007669"/>
    <property type="project" value="TreeGrafter"/>
</dbReference>
<evidence type="ECO:0000313" key="2">
    <source>
        <dbReference type="EMBL" id="EDX72416.1"/>
    </source>
</evidence>
<dbReference type="GO" id="GO:0005524">
    <property type="term" value="F:ATP binding"/>
    <property type="evidence" value="ECO:0007669"/>
    <property type="project" value="InterPro"/>
</dbReference>
<dbReference type="EMBL" id="DS989864">
    <property type="protein sequence ID" value="EDX72416.1"/>
    <property type="molecule type" value="Genomic_DNA"/>
</dbReference>
<dbReference type="InterPro" id="IPR003959">
    <property type="entry name" value="ATPase_AAA_core"/>
</dbReference>
<dbReference type="Gene3D" id="3.40.50.300">
    <property type="entry name" value="P-loop containing nucleotide triphosphate hydrolases"/>
    <property type="match status" value="1"/>
</dbReference>
<dbReference type="Pfam" id="PF13304">
    <property type="entry name" value="AAA_21"/>
    <property type="match status" value="1"/>
</dbReference>
<organism evidence="2 3">
    <name type="scientific">Coleofasciculus chthonoplastes PCC 7420</name>
    <dbReference type="NCBI Taxonomy" id="118168"/>
    <lineage>
        <taxon>Bacteria</taxon>
        <taxon>Bacillati</taxon>
        <taxon>Cyanobacteriota</taxon>
        <taxon>Cyanophyceae</taxon>
        <taxon>Coleofasciculales</taxon>
        <taxon>Coleofasciculaceae</taxon>
        <taxon>Coleofasciculus</taxon>
    </lineage>
</organism>
<dbReference type="InterPro" id="IPR027417">
    <property type="entry name" value="P-loop_NTPase"/>
</dbReference>
<dbReference type="PANTHER" id="PTHR32182:SF22">
    <property type="entry name" value="ATP-DEPENDENT ENDONUCLEASE, OLD FAMILY-RELATED"/>
    <property type="match status" value="1"/>
</dbReference>
<dbReference type="SUPFAM" id="SSF52540">
    <property type="entry name" value="P-loop containing nucleoside triphosphate hydrolases"/>
    <property type="match status" value="1"/>
</dbReference>
<name>B4W051_9CYAN</name>
<dbReference type="Proteomes" id="UP000003835">
    <property type="component" value="Unassembled WGS sequence"/>
</dbReference>
<reference evidence="2 3" key="1">
    <citation type="submission" date="2008-07" db="EMBL/GenBank/DDBJ databases">
        <authorList>
            <person name="Tandeau de Marsac N."/>
            <person name="Ferriera S."/>
            <person name="Johnson J."/>
            <person name="Kravitz S."/>
            <person name="Beeson K."/>
            <person name="Sutton G."/>
            <person name="Rogers Y.-H."/>
            <person name="Friedman R."/>
            <person name="Frazier M."/>
            <person name="Venter J.C."/>
        </authorList>
    </citation>
    <scope>NUCLEOTIDE SEQUENCE [LARGE SCALE GENOMIC DNA]</scope>
    <source>
        <strain evidence="2 3">PCC 7420</strain>
    </source>
</reference>
<dbReference type="GO" id="GO:0016887">
    <property type="term" value="F:ATP hydrolysis activity"/>
    <property type="evidence" value="ECO:0007669"/>
    <property type="project" value="InterPro"/>
</dbReference>
<feature type="domain" description="ATPase AAA-type core" evidence="1">
    <location>
        <begin position="167"/>
        <end position="256"/>
    </location>
</feature>
<dbReference type="PANTHER" id="PTHR32182">
    <property type="entry name" value="DNA REPLICATION AND REPAIR PROTEIN RECF"/>
    <property type="match status" value="1"/>
</dbReference>
<protein>
    <recommendedName>
        <fullName evidence="1">ATPase AAA-type core domain-containing protein</fullName>
    </recommendedName>
</protein>
<dbReference type="HOGENOM" id="CLU_849186_0_0_3"/>
<sequence>MKLFKEESLKEQAACKEKIEFQLFNSSEPKSIKSGYSKLSGAIQLRKKIEDDQLLTNTEQELCRNLFDDFANTFSYHFQPAFLKDLFTVGQNEDGNYTESGLEPEDRQTQPKIRIPSKLGDTGRNLQTIIKYLKENDERTFTRFTALMRRFEPSFQGVRYDDQRSRLVWEFDLGRQGIVEEFPPEVLSDGFMKAAAISLLASLRRPPTLILLEEIENGINPGNIQELMRWIWQMTSPSSEGYSSQFIITSNSPSVLREFHDHLDHVYTVRLDKRSRRSDVSNLNTSLDTLVGIGTVEGEIIEREDGKRVVELPKYQLAELWYSGTIG</sequence>
<gene>
    <name evidence="2" type="ORF">MC7420_3488</name>
</gene>
<evidence type="ECO:0000259" key="1">
    <source>
        <dbReference type="Pfam" id="PF13304"/>
    </source>
</evidence>
<dbReference type="AlphaFoldDB" id="B4W051"/>
<dbReference type="eggNOG" id="COG4637">
    <property type="taxonomic scope" value="Bacteria"/>
</dbReference>
<dbReference type="GO" id="GO:0006302">
    <property type="term" value="P:double-strand break repair"/>
    <property type="evidence" value="ECO:0007669"/>
    <property type="project" value="TreeGrafter"/>
</dbReference>
<keyword evidence="3" id="KW-1185">Reference proteome</keyword>
<evidence type="ECO:0000313" key="3">
    <source>
        <dbReference type="Proteomes" id="UP000003835"/>
    </source>
</evidence>
<accession>B4W051</accession>
<proteinExistence type="predicted"/>